<feature type="chain" id="PRO_5019386690" description="DUF4136 domain-containing protein" evidence="1">
    <location>
        <begin position="22"/>
        <end position="178"/>
    </location>
</feature>
<dbReference type="Proteomes" id="UP000286100">
    <property type="component" value="Unassembled WGS sequence"/>
</dbReference>
<evidence type="ECO:0000313" key="2">
    <source>
        <dbReference type="EMBL" id="RJF90259.1"/>
    </source>
</evidence>
<evidence type="ECO:0000313" key="3">
    <source>
        <dbReference type="Proteomes" id="UP000286100"/>
    </source>
</evidence>
<evidence type="ECO:0000256" key="1">
    <source>
        <dbReference type="SAM" id="SignalP"/>
    </source>
</evidence>
<sequence length="178" mass="18904">MRATTMMLIAAAGLSGACSHAPEILITGTGAPLKPASTYRVVAAEGATLGLPMEVSDRLTTQLAAIGHSPATQGKADLLLVPSLDRRPAKLGMFVRGNLGEAGETMHWIEAPRTDAKIATSFALRFVDPFTGRELRSTRATAFHRRRDAAKVLPQLIDGAVMELNAPSPSPYSEKMLP</sequence>
<gene>
    <name evidence="2" type="ORF">D3876_08245</name>
</gene>
<organism evidence="2 3">
    <name type="scientific">Sphingomonas cavernae</name>
    <dbReference type="NCBI Taxonomy" id="2320861"/>
    <lineage>
        <taxon>Bacteria</taxon>
        <taxon>Pseudomonadati</taxon>
        <taxon>Pseudomonadota</taxon>
        <taxon>Alphaproteobacteria</taxon>
        <taxon>Sphingomonadales</taxon>
        <taxon>Sphingomonadaceae</taxon>
        <taxon>Sphingomonas</taxon>
    </lineage>
</organism>
<dbReference type="PROSITE" id="PS51257">
    <property type="entry name" value="PROKAR_LIPOPROTEIN"/>
    <property type="match status" value="1"/>
</dbReference>
<protein>
    <recommendedName>
        <fullName evidence="4">DUF4136 domain-containing protein</fullName>
    </recommendedName>
</protein>
<comment type="caution">
    <text evidence="2">The sequence shown here is derived from an EMBL/GenBank/DDBJ whole genome shotgun (WGS) entry which is preliminary data.</text>
</comment>
<dbReference type="EMBL" id="QYUM01000003">
    <property type="protein sequence ID" value="RJF90259.1"/>
    <property type="molecule type" value="Genomic_DNA"/>
</dbReference>
<name>A0A418WKA1_9SPHN</name>
<keyword evidence="3" id="KW-1185">Reference proteome</keyword>
<keyword evidence="1" id="KW-0732">Signal</keyword>
<reference evidence="2 3" key="1">
    <citation type="submission" date="2018-09" db="EMBL/GenBank/DDBJ databases">
        <authorList>
            <person name="Zhu H."/>
        </authorList>
    </citation>
    <scope>NUCLEOTIDE SEQUENCE [LARGE SCALE GENOMIC DNA]</scope>
    <source>
        <strain evidence="2 3">K2R01-6</strain>
    </source>
</reference>
<evidence type="ECO:0008006" key="4">
    <source>
        <dbReference type="Google" id="ProtNLM"/>
    </source>
</evidence>
<proteinExistence type="predicted"/>
<dbReference type="RefSeq" id="WP_119761315.1">
    <property type="nucleotide sequence ID" value="NZ_QYUM01000003.1"/>
</dbReference>
<dbReference type="AlphaFoldDB" id="A0A418WKA1"/>
<feature type="signal peptide" evidence="1">
    <location>
        <begin position="1"/>
        <end position="21"/>
    </location>
</feature>
<accession>A0A418WKA1</accession>